<dbReference type="KEGG" id="vg:14477395"/>
<organism evidence="2 3">
    <name type="scientific">Haloarcula vallismortis tailed virus 1</name>
    <dbReference type="NCBI Taxonomy" id="1262528"/>
    <lineage>
        <taxon>Viruses</taxon>
        <taxon>Duplodnaviria</taxon>
        <taxon>Heunggongvirae</taxon>
        <taxon>Uroviricota</taxon>
        <taxon>Caudoviricetes</taxon>
        <taxon>Thumleimavirales</taxon>
        <taxon>Druskaviridae</taxon>
        <taxon>Tredecimvirus</taxon>
        <taxon>Tredecimvirus thailandense</taxon>
        <taxon>Tredecimvirus HVTV1</taxon>
    </lineage>
</organism>
<sequence length="126" mass="15046">MNIIQQAIDYVTGVEEEQEHRGRTQSPFGPRRVDSDGNANSQWRFGANRMTDMACKVADELSWWYDEQEEQFVVRNNEYDMERREDELWRAMWILERDIRVEHGTKWHSVDERGEFPPAPEPTEEA</sequence>
<dbReference type="Proteomes" id="UP000011137">
    <property type="component" value="Segment"/>
</dbReference>
<accession>L7TJG3</accession>
<dbReference type="GeneID" id="14477395"/>
<keyword evidence="3" id="KW-1185">Reference proteome</keyword>
<evidence type="ECO:0000313" key="3">
    <source>
        <dbReference type="Proteomes" id="UP000011137"/>
    </source>
</evidence>
<reference evidence="2 3" key="1">
    <citation type="journal article" date="2013" name="J. Virol.">
        <title>Insights into head-tailed viruses infecting extremely halophilic archaea.</title>
        <authorList>
            <person name="Pietila M.K."/>
            <person name="Laurinmaki P."/>
            <person name="Russell D.A."/>
            <person name="Ko C.C."/>
            <person name="Jacobs-Sera D."/>
            <person name="Butcher S.J."/>
            <person name="Bamford D.H."/>
            <person name="Hendrix R.W."/>
        </authorList>
    </citation>
    <scope>NUCLEOTIDE SEQUENCE [LARGE SCALE GENOMIC DNA]</scope>
</reference>
<dbReference type="OrthoDB" id="31679at10239"/>
<feature type="region of interest" description="Disordered" evidence="1">
    <location>
        <begin position="14"/>
        <end position="43"/>
    </location>
</feature>
<evidence type="ECO:0000256" key="1">
    <source>
        <dbReference type="SAM" id="MobiDB-lite"/>
    </source>
</evidence>
<protein>
    <submittedName>
        <fullName evidence="2">Uncharacterized protein</fullName>
    </submittedName>
</protein>
<dbReference type="RefSeq" id="YP_007379059.1">
    <property type="nucleotide sequence ID" value="NC_020158.1"/>
</dbReference>
<dbReference type="EMBL" id="KC117377">
    <property type="protein sequence ID" value="AGC34523.1"/>
    <property type="molecule type" value="Genomic_DNA"/>
</dbReference>
<proteinExistence type="predicted"/>
<evidence type="ECO:0000313" key="2">
    <source>
        <dbReference type="EMBL" id="AGC34523.1"/>
    </source>
</evidence>
<name>L7TJG3_9CAUD</name>
<gene>
    <name evidence="2" type="primary">154</name>
    <name evidence="2" type="ORF">HVTV1_154</name>
</gene>